<keyword evidence="7 10" id="KW-0573">Peptidoglycan synthesis</keyword>
<feature type="binding site" evidence="10">
    <location>
        <begin position="123"/>
        <end position="129"/>
    </location>
    <ligand>
        <name>ATP</name>
        <dbReference type="ChEBI" id="CHEBI:30616"/>
    </ligand>
</feature>
<keyword evidence="1 10" id="KW-0963">Cytoplasm</keyword>
<evidence type="ECO:0000256" key="9">
    <source>
        <dbReference type="ARBA" id="ARBA00023316"/>
    </source>
</evidence>
<dbReference type="InterPro" id="IPR000713">
    <property type="entry name" value="Mur_ligase_N"/>
</dbReference>
<comment type="pathway">
    <text evidence="10 11">Cell wall biogenesis; peptidoglycan biosynthesis.</text>
</comment>
<evidence type="ECO:0000256" key="10">
    <source>
        <dbReference type="HAMAP-Rule" id="MF_02019"/>
    </source>
</evidence>
<dbReference type="EMBL" id="PCVY01000047">
    <property type="protein sequence ID" value="PIQ86280.1"/>
    <property type="molecule type" value="Genomic_DNA"/>
</dbReference>
<feature type="domain" description="Mur ligase C-terminal" evidence="13">
    <location>
        <begin position="328"/>
        <end position="453"/>
    </location>
</feature>
<comment type="function">
    <text evidence="10 11">Involved in cell wall formation. Catalyzes the final step in the synthesis of UDP-N-acetylmuramoyl-pentapeptide, the precursor of murein.</text>
</comment>
<dbReference type="UniPathway" id="UPA00219"/>
<dbReference type="HAMAP" id="MF_02019">
    <property type="entry name" value="MurF"/>
    <property type="match status" value="1"/>
</dbReference>
<evidence type="ECO:0000256" key="7">
    <source>
        <dbReference type="ARBA" id="ARBA00022984"/>
    </source>
</evidence>
<dbReference type="PANTHER" id="PTHR43024:SF1">
    <property type="entry name" value="UDP-N-ACETYLMURAMOYL-TRIPEPTIDE--D-ALANYL-D-ALANINE LIGASE"/>
    <property type="match status" value="1"/>
</dbReference>
<evidence type="ECO:0000313" key="16">
    <source>
        <dbReference type="Proteomes" id="UP000230859"/>
    </source>
</evidence>
<dbReference type="SUPFAM" id="SSF63418">
    <property type="entry name" value="MurE/MurF N-terminal domain"/>
    <property type="match status" value="1"/>
</dbReference>
<dbReference type="InterPro" id="IPR051046">
    <property type="entry name" value="MurCDEF_CellWall_CoF430Synth"/>
</dbReference>
<dbReference type="Pfam" id="PF01225">
    <property type="entry name" value="Mur_ligase"/>
    <property type="match status" value="1"/>
</dbReference>
<dbReference type="SUPFAM" id="SSF53244">
    <property type="entry name" value="MurD-like peptide ligases, peptide-binding domain"/>
    <property type="match status" value="1"/>
</dbReference>
<reference evidence="15 16" key="1">
    <citation type="submission" date="2017-09" db="EMBL/GenBank/DDBJ databases">
        <title>Depth-based differentiation of microbial function through sediment-hosted aquifers and enrichment of novel symbionts in the deep terrestrial subsurface.</title>
        <authorList>
            <person name="Probst A.J."/>
            <person name="Ladd B."/>
            <person name="Jarett J.K."/>
            <person name="Geller-Mcgrath D.E."/>
            <person name="Sieber C.M."/>
            <person name="Emerson J.B."/>
            <person name="Anantharaman K."/>
            <person name="Thomas B.C."/>
            <person name="Malmstrom R."/>
            <person name="Stieglmeier M."/>
            <person name="Klingl A."/>
            <person name="Woyke T."/>
            <person name="Ryan C.M."/>
            <person name="Banfield J.F."/>
        </authorList>
    </citation>
    <scope>NUCLEOTIDE SEQUENCE [LARGE SCALE GENOMIC DNA]</scope>
    <source>
        <strain evidence="15">CG11_big_fil_rev_8_21_14_0_20_45_26</strain>
    </source>
</reference>
<dbReference type="InterPro" id="IPR035911">
    <property type="entry name" value="MurE/MurF_N"/>
</dbReference>
<dbReference type="InterPro" id="IPR036615">
    <property type="entry name" value="Mur_ligase_C_dom_sf"/>
</dbReference>
<evidence type="ECO:0000259" key="12">
    <source>
        <dbReference type="Pfam" id="PF01225"/>
    </source>
</evidence>
<name>A0A2H0LPC0_9BACT</name>
<keyword evidence="9 10" id="KW-0961">Cell wall biogenesis/degradation</keyword>
<feature type="domain" description="Mur ligase N-terminal catalytic" evidence="12">
    <location>
        <begin position="33"/>
        <end position="110"/>
    </location>
</feature>
<protein>
    <recommendedName>
        <fullName evidence="10 11">UDP-N-acetylmuramoyl-tripeptide--D-alanyl-D-alanine ligase</fullName>
        <ecNumber evidence="10 11">6.3.2.10</ecNumber>
    </recommendedName>
    <alternativeName>
        <fullName evidence="10">D-alanyl-D-alanine-adding enzyme</fullName>
    </alternativeName>
</protein>
<sequence>MHTGERLLMAFALKEIVEITQAQCLGTLAGQRIEAVSIDTRTLKPGALYVALKGEKFDGHDFIQEAFRQGAVACLASQTFVKSQAPAKNDQPLLAVPDVLSALQQIARAHRRRFHIPVIAVTGSVGKTSTKEFIHHLLGKKFKAYANQGNFNNHIGLPLSLLGLNANDHMAVFEMGANHAGEVKVLCELAEPSFGVITGVSPSHLKGFGSLDAIYGAKLELADYLGLAHGRLVVNGDDPKLIDEVKKRDVSYTTFGENESCNVKLSQIKQTESSIQFTINDRHVFNLKGHGLFQARNAAAALSMLHLLGFDFAELSEYWKELPVIAKRFQLDKWPRGIRVVQDCYNANPAAFNCAIQSFVAMETTGRRMVIAGDMLELGDWSERYHEMLGEVLASYPIDAVVAIGRYAGFIKKGIQNKRPLMHVEIFADNEKAANYLSNQLKPMDHLLVKGSRALKLETLVESLKLKFESIAALKG</sequence>
<keyword evidence="4 10" id="KW-0547">Nucleotide-binding</keyword>
<dbReference type="Proteomes" id="UP000230859">
    <property type="component" value="Unassembled WGS sequence"/>
</dbReference>
<dbReference type="Pfam" id="PF08245">
    <property type="entry name" value="Mur_ligase_M"/>
    <property type="match status" value="1"/>
</dbReference>
<dbReference type="Gene3D" id="3.40.1390.10">
    <property type="entry name" value="MurE/MurF, N-terminal domain"/>
    <property type="match status" value="1"/>
</dbReference>
<evidence type="ECO:0000256" key="2">
    <source>
        <dbReference type="ARBA" id="ARBA00022598"/>
    </source>
</evidence>
<dbReference type="InterPro" id="IPR013221">
    <property type="entry name" value="Mur_ligase_cen"/>
</dbReference>
<dbReference type="InterPro" id="IPR004101">
    <property type="entry name" value="Mur_ligase_C"/>
</dbReference>
<evidence type="ECO:0000259" key="13">
    <source>
        <dbReference type="Pfam" id="PF02875"/>
    </source>
</evidence>
<organism evidence="15 16">
    <name type="scientific">Candidatus Abzuiibacterium crystallinum</name>
    <dbReference type="NCBI Taxonomy" id="1974748"/>
    <lineage>
        <taxon>Bacteria</taxon>
        <taxon>Pseudomonadati</taxon>
        <taxon>Candidatus Omnitrophota</taxon>
        <taxon>Candidatus Abzuiibacterium</taxon>
    </lineage>
</organism>
<comment type="subcellular location">
    <subcellularLocation>
        <location evidence="10 11">Cytoplasm</location>
    </subcellularLocation>
</comment>
<comment type="similarity">
    <text evidence="10">Belongs to the MurCDEF family. MurF subfamily.</text>
</comment>
<dbReference type="Gene3D" id="3.90.190.20">
    <property type="entry name" value="Mur ligase, C-terminal domain"/>
    <property type="match status" value="1"/>
</dbReference>
<comment type="catalytic activity">
    <reaction evidence="10 11">
        <text>D-alanyl-D-alanine + UDP-N-acetyl-alpha-D-muramoyl-L-alanyl-gamma-D-glutamyl-meso-2,6-diaminopimelate + ATP = UDP-N-acetyl-alpha-D-muramoyl-L-alanyl-gamma-D-glutamyl-meso-2,6-diaminopimeloyl-D-alanyl-D-alanine + ADP + phosphate + H(+)</text>
        <dbReference type="Rhea" id="RHEA:28374"/>
        <dbReference type="ChEBI" id="CHEBI:15378"/>
        <dbReference type="ChEBI" id="CHEBI:30616"/>
        <dbReference type="ChEBI" id="CHEBI:43474"/>
        <dbReference type="ChEBI" id="CHEBI:57822"/>
        <dbReference type="ChEBI" id="CHEBI:61386"/>
        <dbReference type="ChEBI" id="CHEBI:83905"/>
        <dbReference type="ChEBI" id="CHEBI:456216"/>
        <dbReference type="EC" id="6.3.2.10"/>
    </reaction>
</comment>
<evidence type="ECO:0000313" key="15">
    <source>
        <dbReference type="EMBL" id="PIQ86280.1"/>
    </source>
</evidence>
<dbReference type="GO" id="GO:0047480">
    <property type="term" value="F:UDP-N-acetylmuramoyl-tripeptide-D-alanyl-D-alanine ligase activity"/>
    <property type="evidence" value="ECO:0007669"/>
    <property type="project" value="UniProtKB-UniRule"/>
</dbReference>
<dbReference type="Pfam" id="PF02875">
    <property type="entry name" value="Mur_ligase_C"/>
    <property type="match status" value="1"/>
</dbReference>
<dbReference type="GO" id="GO:0008360">
    <property type="term" value="P:regulation of cell shape"/>
    <property type="evidence" value="ECO:0007669"/>
    <property type="project" value="UniProtKB-KW"/>
</dbReference>
<comment type="caution">
    <text evidence="15">The sequence shown here is derived from an EMBL/GenBank/DDBJ whole genome shotgun (WGS) entry which is preliminary data.</text>
</comment>
<dbReference type="GO" id="GO:0051301">
    <property type="term" value="P:cell division"/>
    <property type="evidence" value="ECO:0007669"/>
    <property type="project" value="UniProtKB-KW"/>
</dbReference>
<evidence type="ECO:0000256" key="1">
    <source>
        <dbReference type="ARBA" id="ARBA00022490"/>
    </source>
</evidence>
<dbReference type="InterPro" id="IPR036565">
    <property type="entry name" value="Mur-like_cat_sf"/>
</dbReference>
<dbReference type="InterPro" id="IPR005863">
    <property type="entry name" value="UDP-N-AcMur_synth"/>
</dbReference>
<evidence type="ECO:0000256" key="4">
    <source>
        <dbReference type="ARBA" id="ARBA00022741"/>
    </source>
</evidence>
<accession>A0A2H0LPC0</accession>
<gene>
    <name evidence="10" type="primary">murF</name>
    <name evidence="15" type="ORF">COV74_05290</name>
</gene>
<dbReference type="SUPFAM" id="SSF53623">
    <property type="entry name" value="MurD-like peptide ligases, catalytic domain"/>
    <property type="match status" value="1"/>
</dbReference>
<dbReference type="GO" id="GO:0008766">
    <property type="term" value="F:UDP-N-acetylmuramoylalanyl-D-glutamyl-2,6-diaminopimelate-D-alanyl-D-alanine ligase activity"/>
    <property type="evidence" value="ECO:0007669"/>
    <property type="project" value="RHEA"/>
</dbReference>
<dbReference type="NCBIfam" id="TIGR01143">
    <property type="entry name" value="murF"/>
    <property type="match status" value="1"/>
</dbReference>
<keyword evidence="8 10" id="KW-0131">Cell cycle</keyword>
<keyword evidence="3 10" id="KW-0132">Cell division</keyword>
<feature type="domain" description="Mur ligase central" evidence="14">
    <location>
        <begin position="121"/>
        <end position="304"/>
    </location>
</feature>
<evidence type="ECO:0000256" key="8">
    <source>
        <dbReference type="ARBA" id="ARBA00023306"/>
    </source>
</evidence>
<dbReference type="GO" id="GO:0005737">
    <property type="term" value="C:cytoplasm"/>
    <property type="evidence" value="ECO:0007669"/>
    <property type="project" value="UniProtKB-SubCell"/>
</dbReference>
<dbReference type="GO" id="GO:0005524">
    <property type="term" value="F:ATP binding"/>
    <property type="evidence" value="ECO:0007669"/>
    <property type="project" value="UniProtKB-UniRule"/>
</dbReference>
<evidence type="ECO:0000256" key="3">
    <source>
        <dbReference type="ARBA" id="ARBA00022618"/>
    </source>
</evidence>
<evidence type="ECO:0000256" key="5">
    <source>
        <dbReference type="ARBA" id="ARBA00022840"/>
    </source>
</evidence>
<dbReference type="Gene3D" id="3.40.1190.10">
    <property type="entry name" value="Mur-like, catalytic domain"/>
    <property type="match status" value="1"/>
</dbReference>
<evidence type="ECO:0000256" key="11">
    <source>
        <dbReference type="RuleBase" id="RU004136"/>
    </source>
</evidence>
<proteinExistence type="inferred from homology"/>
<dbReference type="AlphaFoldDB" id="A0A2H0LPC0"/>
<keyword evidence="2 10" id="KW-0436">Ligase</keyword>
<dbReference type="EC" id="6.3.2.10" evidence="10 11"/>
<dbReference type="GO" id="GO:0009252">
    <property type="term" value="P:peptidoglycan biosynthetic process"/>
    <property type="evidence" value="ECO:0007669"/>
    <property type="project" value="UniProtKB-UniRule"/>
</dbReference>
<evidence type="ECO:0000259" key="14">
    <source>
        <dbReference type="Pfam" id="PF08245"/>
    </source>
</evidence>
<keyword evidence="5 10" id="KW-0067">ATP-binding</keyword>
<dbReference type="PANTHER" id="PTHR43024">
    <property type="entry name" value="UDP-N-ACETYLMURAMOYL-TRIPEPTIDE--D-ALANYL-D-ALANINE LIGASE"/>
    <property type="match status" value="1"/>
</dbReference>
<keyword evidence="6 10" id="KW-0133">Cell shape</keyword>
<dbReference type="GO" id="GO:0071555">
    <property type="term" value="P:cell wall organization"/>
    <property type="evidence" value="ECO:0007669"/>
    <property type="project" value="UniProtKB-KW"/>
</dbReference>
<evidence type="ECO:0000256" key="6">
    <source>
        <dbReference type="ARBA" id="ARBA00022960"/>
    </source>
</evidence>